<keyword evidence="8" id="KW-1185">Reference proteome</keyword>
<sequence length="487" mass="52086">MQQPSAAPLLRARLLERLAKQQAWDVAVIGGGATGLGIALDAASRGYSTLLVDAQDFAAGTSSRSTKLVHGGVRYLQQGRVALVREALYERALLLKNAPRLARRLQIVVPCYGCFERTRLRIGLGLYDALAGEAALGDTGWLSREATLQRLPGLLSRGLRGGVAYWDGQFDDARLAISLMRSAHALGALPLNYMRLVSLARDNTGVNRLTVSDTETGHSYTVSARVVFNAAGVWADRVRRLADPDAPALLRFSRGSHLLLDPAVLPLSSGMLIPKTPDGRVLFALPWHGRVLLGTTDVEAGAPDWAPVPSAAETGWLLETASAYLAQPLGHADIRASFAGLRPLYCPQDTVGGTARLSREHALVHEFGNMITVTGGKWTTYRKMAEDAVSLACARGLLPVRECVTATLPLLDEAGWDTEALESALLASDPQADEALVRFARHALACEAARTAEDVLFRRLRIGMLDSARAAALEGSVSTALQAGGPH</sequence>
<evidence type="ECO:0000256" key="4">
    <source>
        <dbReference type="ARBA" id="ARBA00022827"/>
    </source>
</evidence>
<accession>A0A4T0UWQ7</accession>
<dbReference type="Gene3D" id="3.50.50.60">
    <property type="entry name" value="FAD/NAD(P)-binding domain"/>
    <property type="match status" value="1"/>
</dbReference>
<comment type="similarity">
    <text evidence="2">Belongs to the FAD-dependent glycerol-3-phosphate dehydrogenase family.</text>
</comment>
<dbReference type="AlphaFoldDB" id="A0A4T0UWQ7"/>
<keyword evidence="3" id="KW-0285">Flavoprotein</keyword>
<dbReference type="GO" id="GO:0046168">
    <property type="term" value="P:glycerol-3-phosphate catabolic process"/>
    <property type="evidence" value="ECO:0007669"/>
    <property type="project" value="TreeGrafter"/>
</dbReference>
<evidence type="ECO:0000313" key="7">
    <source>
        <dbReference type="EMBL" id="TIC83115.1"/>
    </source>
</evidence>
<reference evidence="7 8" key="1">
    <citation type="submission" date="2019-04" db="EMBL/GenBank/DDBJ databases">
        <title>Crenobacter sp. nov.</title>
        <authorList>
            <person name="Shi S."/>
        </authorList>
    </citation>
    <scope>NUCLEOTIDE SEQUENCE [LARGE SCALE GENOMIC DNA]</scope>
    <source>
        <strain evidence="7 8">GY 70310</strain>
    </source>
</reference>
<dbReference type="Gene3D" id="1.10.8.870">
    <property type="entry name" value="Alpha-glycerophosphate oxidase, cap domain"/>
    <property type="match status" value="1"/>
</dbReference>
<dbReference type="InterPro" id="IPR006076">
    <property type="entry name" value="FAD-dep_OxRdtase"/>
</dbReference>
<dbReference type="Proteomes" id="UP000308891">
    <property type="component" value="Unassembled WGS sequence"/>
</dbReference>
<evidence type="ECO:0000256" key="1">
    <source>
        <dbReference type="ARBA" id="ARBA00001974"/>
    </source>
</evidence>
<dbReference type="InterPro" id="IPR036188">
    <property type="entry name" value="FAD/NAD-bd_sf"/>
</dbReference>
<keyword evidence="5" id="KW-0560">Oxidoreductase</keyword>
<dbReference type="PROSITE" id="PS00978">
    <property type="entry name" value="FAD_G3PDH_2"/>
    <property type="match status" value="1"/>
</dbReference>
<dbReference type="SUPFAM" id="SSF51905">
    <property type="entry name" value="FAD/NAD(P)-binding domain"/>
    <property type="match status" value="1"/>
</dbReference>
<evidence type="ECO:0000259" key="6">
    <source>
        <dbReference type="Pfam" id="PF01266"/>
    </source>
</evidence>
<dbReference type="InterPro" id="IPR038299">
    <property type="entry name" value="DAO_C_sf"/>
</dbReference>
<dbReference type="PANTHER" id="PTHR11985">
    <property type="entry name" value="GLYCEROL-3-PHOSPHATE DEHYDROGENASE"/>
    <property type="match status" value="1"/>
</dbReference>
<dbReference type="OrthoDB" id="9766796at2"/>
<evidence type="ECO:0000256" key="5">
    <source>
        <dbReference type="ARBA" id="ARBA00023002"/>
    </source>
</evidence>
<dbReference type="PRINTS" id="PR01001">
    <property type="entry name" value="FADG3PDH"/>
</dbReference>
<protein>
    <submittedName>
        <fullName evidence="7">Glycerol-3-phosphate dehydrogenase/oxidase</fullName>
    </submittedName>
</protein>
<evidence type="ECO:0000313" key="8">
    <source>
        <dbReference type="Proteomes" id="UP000308891"/>
    </source>
</evidence>
<gene>
    <name evidence="7" type="ORF">E5K04_08455</name>
</gene>
<organism evidence="7 8">
    <name type="scientific">Crenobacter intestini</name>
    <dbReference type="NCBI Taxonomy" id="2563443"/>
    <lineage>
        <taxon>Bacteria</taxon>
        <taxon>Pseudomonadati</taxon>
        <taxon>Pseudomonadota</taxon>
        <taxon>Betaproteobacteria</taxon>
        <taxon>Neisseriales</taxon>
        <taxon>Neisseriaceae</taxon>
        <taxon>Crenobacter</taxon>
    </lineage>
</organism>
<comment type="cofactor">
    <cofactor evidence="1">
        <name>FAD</name>
        <dbReference type="ChEBI" id="CHEBI:57692"/>
    </cofactor>
</comment>
<evidence type="ECO:0000256" key="2">
    <source>
        <dbReference type="ARBA" id="ARBA00007330"/>
    </source>
</evidence>
<dbReference type="GO" id="GO:0004368">
    <property type="term" value="F:glycerol-3-phosphate dehydrogenase (quinone) activity"/>
    <property type="evidence" value="ECO:0007669"/>
    <property type="project" value="InterPro"/>
</dbReference>
<dbReference type="EMBL" id="STGJ01000008">
    <property type="protein sequence ID" value="TIC83115.1"/>
    <property type="molecule type" value="Genomic_DNA"/>
</dbReference>
<dbReference type="Gene3D" id="3.30.9.10">
    <property type="entry name" value="D-Amino Acid Oxidase, subunit A, domain 2"/>
    <property type="match status" value="1"/>
</dbReference>
<keyword evidence="4" id="KW-0274">FAD</keyword>
<proteinExistence type="inferred from homology"/>
<evidence type="ECO:0000256" key="3">
    <source>
        <dbReference type="ARBA" id="ARBA00022630"/>
    </source>
</evidence>
<comment type="caution">
    <text evidence="7">The sequence shown here is derived from an EMBL/GenBank/DDBJ whole genome shotgun (WGS) entry which is preliminary data.</text>
</comment>
<name>A0A4T0UWQ7_9NEIS</name>
<feature type="domain" description="FAD dependent oxidoreductase" evidence="6">
    <location>
        <begin position="25"/>
        <end position="381"/>
    </location>
</feature>
<dbReference type="InterPro" id="IPR000447">
    <property type="entry name" value="G3P_DH_FAD-dep"/>
</dbReference>
<dbReference type="PANTHER" id="PTHR11985:SF35">
    <property type="entry name" value="ANAEROBIC GLYCEROL-3-PHOSPHATE DEHYDROGENASE SUBUNIT A"/>
    <property type="match status" value="1"/>
</dbReference>
<dbReference type="Pfam" id="PF01266">
    <property type="entry name" value="DAO"/>
    <property type="match status" value="1"/>
</dbReference>